<dbReference type="InterPro" id="IPR029044">
    <property type="entry name" value="Nucleotide-diphossugar_trans"/>
</dbReference>
<organism evidence="2">
    <name type="scientific">Vecturithrix granuli</name>
    <dbReference type="NCBI Taxonomy" id="1499967"/>
    <lineage>
        <taxon>Bacteria</taxon>
        <taxon>Candidatus Moduliflexota</taxon>
        <taxon>Candidatus Vecturitrichia</taxon>
        <taxon>Candidatus Vecturitrichales</taxon>
        <taxon>Candidatus Vecturitrichaceae</taxon>
        <taxon>Candidatus Vecturithrix</taxon>
    </lineage>
</organism>
<dbReference type="CDD" id="cd04186">
    <property type="entry name" value="GT_2_like_c"/>
    <property type="match status" value="1"/>
</dbReference>
<dbReference type="PANTHER" id="PTHR43179:SF7">
    <property type="entry name" value="RHAMNOSYLTRANSFERASE WBBL"/>
    <property type="match status" value="1"/>
</dbReference>
<feature type="domain" description="Glycosyltransferase 2-like" evidence="1">
    <location>
        <begin position="185"/>
        <end position="344"/>
    </location>
</feature>
<keyword evidence="2" id="KW-0808">Transferase</keyword>
<dbReference type="InterPro" id="IPR001173">
    <property type="entry name" value="Glyco_trans_2-like"/>
</dbReference>
<dbReference type="STRING" id="1499967.U27_03555"/>
<dbReference type="PANTHER" id="PTHR43179">
    <property type="entry name" value="RHAMNOSYLTRANSFERASE WBBL"/>
    <property type="match status" value="1"/>
</dbReference>
<proteinExistence type="predicted"/>
<dbReference type="Proteomes" id="UP000030661">
    <property type="component" value="Unassembled WGS sequence"/>
</dbReference>
<dbReference type="eggNOG" id="COG1215">
    <property type="taxonomic scope" value="Bacteria"/>
</dbReference>
<dbReference type="eggNOG" id="COG1216">
    <property type="taxonomic scope" value="Bacteria"/>
</dbReference>
<dbReference type="Pfam" id="PF00535">
    <property type="entry name" value="Glycos_transf_2"/>
    <property type="match status" value="2"/>
</dbReference>
<dbReference type="Gene3D" id="3.90.550.10">
    <property type="entry name" value="Spore Coat Polysaccharide Biosynthesis Protein SpsA, Chain A"/>
    <property type="match status" value="2"/>
</dbReference>
<evidence type="ECO:0000313" key="2">
    <source>
        <dbReference type="EMBL" id="GAK56593.1"/>
    </source>
</evidence>
<dbReference type="GO" id="GO:0016757">
    <property type="term" value="F:glycosyltransferase activity"/>
    <property type="evidence" value="ECO:0007669"/>
    <property type="project" value="UniProtKB-KW"/>
</dbReference>
<dbReference type="AlphaFoldDB" id="A0A081BW88"/>
<protein>
    <submittedName>
        <fullName evidence="2">Glycosyl transferase family 2</fullName>
    </submittedName>
</protein>
<dbReference type="EMBL" id="DF820465">
    <property type="protein sequence ID" value="GAK56593.1"/>
    <property type="molecule type" value="Genomic_DNA"/>
</dbReference>
<dbReference type="HOGENOM" id="CLU_005003_2_2_0"/>
<dbReference type="CDD" id="cd04184">
    <property type="entry name" value="GT2_RfbC_Mx_like"/>
    <property type="match status" value="1"/>
</dbReference>
<dbReference type="SUPFAM" id="SSF53448">
    <property type="entry name" value="Nucleotide-diphospho-sugar transferases"/>
    <property type="match status" value="2"/>
</dbReference>
<feature type="domain" description="Glycosyltransferase 2-like" evidence="1">
    <location>
        <begin position="442"/>
        <end position="621"/>
    </location>
</feature>
<name>A0A081BW88_VECG1</name>
<evidence type="ECO:0000259" key="1">
    <source>
        <dbReference type="Pfam" id="PF00535"/>
    </source>
</evidence>
<keyword evidence="3" id="KW-1185">Reference proteome</keyword>
<reference evidence="2" key="1">
    <citation type="journal article" date="2015" name="PeerJ">
        <title>First genomic representation of candidate bacterial phylum KSB3 points to enhanced environmental sensing as a trigger of wastewater bulking.</title>
        <authorList>
            <person name="Sekiguchi Y."/>
            <person name="Ohashi A."/>
            <person name="Parks D.H."/>
            <person name="Yamauchi T."/>
            <person name="Tyson G.W."/>
            <person name="Hugenholtz P."/>
        </authorList>
    </citation>
    <scope>NUCLEOTIDE SEQUENCE [LARGE SCALE GENOMIC DNA]</scope>
</reference>
<accession>A0A081BW88</accession>
<evidence type="ECO:0000313" key="3">
    <source>
        <dbReference type="Proteomes" id="UP000030661"/>
    </source>
</evidence>
<sequence>MLKGITRTLYWKMSRLCPKNPRSGWWAALLATVYQRAKFYAKQRQGIVLTIDHIGLFGRRIGATGWALSRKGSTGVQQIAVYLDEHLLGNAVYGHARADVARTYPFIANSGRSGFHFYSDIPEYITFTPGVSLLRFEVTGERGRCYQLHCQLRDEYYEWILRNEPDAAALELQRQTRFAYQPRISLITPTYNTPETFLIEMIQSVLAQTYSNWELCLADGASHAPYIKELLARYARQDARIKVIFLPENLGIAGNSNAAITLASGEWIGLLDHDDVLAPFALIEIVKYLNQRPDTEYLYSDEDRLSEDGAMRHAPQFKPDWSPDTLRSTNYPTHFSVFKRALLERVGGFRPGFDGSQDYDLILRATEQAREIGHIPKVLYHWRMHENSLARDALSKTYTYNAAQKALQDHLLRIGMSGIVENAGILGFYKITYTLKISPLVSIIIPNQDHASDLKRCLHSILKKSSYRNFEILLVENGSKKPETFAIYDQFTSEANVHLLEWQHPFNYAAVNNFAAQQAAGEVLLFLNNDTQVITPDWLERMLEHAIRPEIGAVGAKLYYPDGTIQHAGVILGIHGSAAHGHQGFPANAPGYMGRLNIVHNVSAVTGACLMLRREIFQEIGGFDERYPFAFNDIDLCLKIRQKNYLVIYTPYAELYHDESMSRGYDDHLEKYHRFKQDTRLFQEQWQHILDRGDPYYNPNLTLDREDFSIKSA</sequence>
<gene>
    <name evidence="2" type="ORF">U27_03555</name>
</gene>